<comment type="caution">
    <text evidence="2">The sequence shown here is derived from an EMBL/GenBank/DDBJ whole genome shotgun (WGS) entry which is preliminary data.</text>
</comment>
<dbReference type="AlphaFoldDB" id="A0A815VG13"/>
<dbReference type="InterPro" id="IPR004875">
    <property type="entry name" value="DDE_SF_endonuclease_dom"/>
</dbReference>
<sequence length="77" mass="8411">EWVCVSNDTKVVYEENGGVGKAFTTVVLSGNAAGVSLPPFVIYGAKNVNRLWTQNGPDRAQYYSSPKGWITEELFAI</sequence>
<accession>A0A815VG13</accession>
<dbReference type="Pfam" id="PF03184">
    <property type="entry name" value="DDE_1"/>
    <property type="match status" value="1"/>
</dbReference>
<name>A0A815VG13_9BILA</name>
<evidence type="ECO:0000313" key="2">
    <source>
        <dbReference type="EMBL" id="CAF1531545.1"/>
    </source>
</evidence>
<dbReference type="GO" id="GO:0003676">
    <property type="term" value="F:nucleic acid binding"/>
    <property type="evidence" value="ECO:0007669"/>
    <property type="project" value="InterPro"/>
</dbReference>
<dbReference type="OrthoDB" id="10043687at2759"/>
<feature type="non-terminal residue" evidence="2">
    <location>
        <position position="77"/>
    </location>
</feature>
<protein>
    <recommendedName>
        <fullName evidence="1">DDE-1 domain-containing protein</fullName>
    </recommendedName>
</protein>
<dbReference type="Proteomes" id="UP000663891">
    <property type="component" value="Unassembled WGS sequence"/>
</dbReference>
<evidence type="ECO:0000313" key="3">
    <source>
        <dbReference type="Proteomes" id="UP000663891"/>
    </source>
</evidence>
<feature type="non-terminal residue" evidence="2">
    <location>
        <position position="1"/>
    </location>
</feature>
<evidence type="ECO:0000259" key="1">
    <source>
        <dbReference type="Pfam" id="PF03184"/>
    </source>
</evidence>
<organism evidence="2 3">
    <name type="scientific">Adineta steineri</name>
    <dbReference type="NCBI Taxonomy" id="433720"/>
    <lineage>
        <taxon>Eukaryota</taxon>
        <taxon>Metazoa</taxon>
        <taxon>Spiralia</taxon>
        <taxon>Gnathifera</taxon>
        <taxon>Rotifera</taxon>
        <taxon>Eurotatoria</taxon>
        <taxon>Bdelloidea</taxon>
        <taxon>Adinetida</taxon>
        <taxon>Adinetidae</taxon>
        <taxon>Adineta</taxon>
    </lineage>
</organism>
<gene>
    <name evidence="2" type="ORF">VCS650_LOCUS43718</name>
</gene>
<dbReference type="EMBL" id="CAJNON010004521">
    <property type="protein sequence ID" value="CAF1531545.1"/>
    <property type="molecule type" value="Genomic_DNA"/>
</dbReference>
<proteinExistence type="predicted"/>
<reference evidence="2" key="1">
    <citation type="submission" date="2021-02" db="EMBL/GenBank/DDBJ databases">
        <authorList>
            <person name="Nowell W R."/>
        </authorList>
    </citation>
    <scope>NUCLEOTIDE SEQUENCE</scope>
</reference>
<feature type="domain" description="DDE-1" evidence="1">
    <location>
        <begin position="24"/>
        <end position="75"/>
    </location>
</feature>